<organism evidence="1 3">
    <name type="scientific">Clostridium botulinum</name>
    <dbReference type="NCBI Taxonomy" id="1491"/>
    <lineage>
        <taxon>Bacteria</taxon>
        <taxon>Bacillati</taxon>
        <taxon>Bacillota</taxon>
        <taxon>Clostridia</taxon>
        <taxon>Eubacteriales</taxon>
        <taxon>Clostridiaceae</taxon>
        <taxon>Clostridium</taxon>
    </lineage>
</organism>
<dbReference type="EMBL" id="SWND01000005">
    <property type="protein sequence ID" value="NFF02216.1"/>
    <property type="molecule type" value="Genomic_DNA"/>
</dbReference>
<dbReference type="Proteomes" id="UP000482543">
    <property type="component" value="Unassembled WGS sequence"/>
</dbReference>
<accession>A0A0L9ZBV9</accession>
<evidence type="ECO:0000313" key="1">
    <source>
        <dbReference type="EMBL" id="NFF02216.1"/>
    </source>
</evidence>
<reference evidence="3 4" key="1">
    <citation type="submission" date="2019-04" db="EMBL/GenBank/DDBJ databases">
        <title>Genome sequencing of Clostridium botulinum Groups I-IV and Clostridium butyricum.</title>
        <authorList>
            <person name="Brunt J."/>
            <person name="Van Vliet A.H.M."/>
            <person name="Stringer S.C."/>
            <person name="Carter A.T."/>
            <person name="Peck M.W."/>
        </authorList>
    </citation>
    <scope>NUCLEOTIDE SEQUENCE [LARGE SCALE GENOMIC DNA]</scope>
    <source>
        <strain evidence="2 4">IFR 15/034</strain>
        <strain evidence="1 3">IFR 18/054</strain>
    </source>
</reference>
<dbReference type="RefSeq" id="WP_003384673.1">
    <property type="nucleotide sequence ID" value="NZ_CABMIC010000009.1"/>
</dbReference>
<dbReference type="EMBL" id="SWRJ01000003">
    <property type="protein sequence ID" value="NFI21706.1"/>
    <property type="molecule type" value="Genomic_DNA"/>
</dbReference>
<evidence type="ECO:0000313" key="2">
    <source>
        <dbReference type="EMBL" id="NFI21706.1"/>
    </source>
</evidence>
<proteinExistence type="predicted"/>
<gene>
    <name evidence="2" type="ORF">FC964_09965</name>
    <name evidence="1" type="ORF">FCV25_10645</name>
</gene>
<protein>
    <submittedName>
        <fullName evidence="1">Uncharacterized protein</fullName>
    </submittedName>
</protein>
<name>A0A0L9ZBV9_CLOBO</name>
<dbReference type="Proteomes" id="UP000472521">
    <property type="component" value="Unassembled WGS sequence"/>
</dbReference>
<evidence type="ECO:0000313" key="4">
    <source>
        <dbReference type="Proteomes" id="UP000482543"/>
    </source>
</evidence>
<dbReference type="GeneID" id="79984184"/>
<evidence type="ECO:0000313" key="3">
    <source>
        <dbReference type="Proteomes" id="UP000472521"/>
    </source>
</evidence>
<dbReference type="AlphaFoldDB" id="A0A0L9ZBV9"/>
<comment type="caution">
    <text evidence="1">The sequence shown here is derived from an EMBL/GenBank/DDBJ whole genome shotgun (WGS) entry which is preliminary data.</text>
</comment>
<sequence length="40" mass="4943">MEKPNKVLTLEKYYKNHRTNDNLKEKLDNIIRTSIYLELY</sequence>